<keyword evidence="2" id="KW-0812">Transmembrane</keyword>
<feature type="region of interest" description="Disordered" evidence="1">
    <location>
        <begin position="442"/>
        <end position="467"/>
    </location>
</feature>
<dbReference type="EMBL" id="JARKIB010000320">
    <property type="protein sequence ID" value="KAJ7714721.1"/>
    <property type="molecule type" value="Genomic_DNA"/>
</dbReference>
<name>A0AAD7H8N7_9AGAR</name>
<proteinExistence type="predicted"/>
<evidence type="ECO:0000313" key="4">
    <source>
        <dbReference type="Proteomes" id="UP001215598"/>
    </source>
</evidence>
<reference evidence="3" key="1">
    <citation type="submission" date="2023-03" db="EMBL/GenBank/DDBJ databases">
        <title>Massive genome expansion in bonnet fungi (Mycena s.s.) driven by repeated elements and novel gene families across ecological guilds.</title>
        <authorList>
            <consortium name="Lawrence Berkeley National Laboratory"/>
            <person name="Harder C.B."/>
            <person name="Miyauchi S."/>
            <person name="Viragh M."/>
            <person name="Kuo A."/>
            <person name="Thoen E."/>
            <person name="Andreopoulos B."/>
            <person name="Lu D."/>
            <person name="Skrede I."/>
            <person name="Drula E."/>
            <person name="Henrissat B."/>
            <person name="Morin E."/>
            <person name="Kohler A."/>
            <person name="Barry K."/>
            <person name="LaButti K."/>
            <person name="Morin E."/>
            <person name="Salamov A."/>
            <person name="Lipzen A."/>
            <person name="Mereny Z."/>
            <person name="Hegedus B."/>
            <person name="Baldrian P."/>
            <person name="Stursova M."/>
            <person name="Weitz H."/>
            <person name="Taylor A."/>
            <person name="Grigoriev I.V."/>
            <person name="Nagy L.G."/>
            <person name="Martin F."/>
            <person name="Kauserud H."/>
        </authorList>
    </citation>
    <scope>NUCLEOTIDE SEQUENCE</scope>
    <source>
        <strain evidence="3">CBHHK182m</strain>
    </source>
</reference>
<feature type="region of interest" description="Disordered" evidence="1">
    <location>
        <begin position="301"/>
        <end position="324"/>
    </location>
</feature>
<dbReference type="AlphaFoldDB" id="A0AAD7H8N7"/>
<evidence type="ECO:0000313" key="3">
    <source>
        <dbReference type="EMBL" id="KAJ7714721.1"/>
    </source>
</evidence>
<feature type="region of interest" description="Disordered" evidence="1">
    <location>
        <begin position="388"/>
        <end position="422"/>
    </location>
</feature>
<evidence type="ECO:0000256" key="1">
    <source>
        <dbReference type="SAM" id="MobiDB-lite"/>
    </source>
</evidence>
<feature type="compositionally biased region" description="Basic and acidic residues" evidence="1">
    <location>
        <begin position="308"/>
        <end position="324"/>
    </location>
</feature>
<keyword evidence="2" id="KW-1133">Transmembrane helix</keyword>
<feature type="transmembrane region" description="Helical" evidence="2">
    <location>
        <begin position="529"/>
        <end position="553"/>
    </location>
</feature>
<sequence>MPNTELSRLNGWASELAVQLEVLFIPGIVVSYHPWWFQGCRKAEESSLPSSGRRTERRIKECGRRPPMQDQGRKPSYVLVLAELGRLSDHWQDTHTSVNQASTQFGLRRLGGPLQEWPHRRSLTNTAVKPSPGSNQRDFGLKYLVSARRSQSVNAAKFIAVSTVMIEALGAEFSLLFSAASARVESNGCICKTWKDGKMLRPTEGQGGYIKSWREERMGREGERSGDAGRRALRWTRADAEQRSAQERVGTVRKLGLCTRGLDADAHNVDGGTRCAHTHAHGACAASASLVQSALDSTARAGAAGNEGKVEGDGEGDRNECGDSTRTHITVRHRRGRAATMSEGGEMETRWGGGEMVDGMGLDAHARVQHARALRFCTRPRRCVHARARKDEGEGEGGVGEGEGRDEDGRGDAYAQGATHSREPDWTARVYSVRVGTAAEEVGDGQHEGGGMRVCSAATPRGNGGRHVPNAVEGLRWSMEFGGGGCGREWLTARGSGALPSLWSRLSSSLQLEPTEATARISWQTQVKILLGVDVLVFLFKIIFGYTVALCGLSSATFGSL</sequence>
<gene>
    <name evidence="3" type="ORF">B0H16DRAFT_1701944</name>
</gene>
<dbReference type="Proteomes" id="UP001215598">
    <property type="component" value="Unassembled WGS sequence"/>
</dbReference>
<evidence type="ECO:0000256" key="2">
    <source>
        <dbReference type="SAM" id="Phobius"/>
    </source>
</evidence>
<keyword evidence="4" id="KW-1185">Reference proteome</keyword>
<keyword evidence="2" id="KW-0472">Membrane</keyword>
<accession>A0AAD7H8N7</accession>
<organism evidence="3 4">
    <name type="scientific">Mycena metata</name>
    <dbReference type="NCBI Taxonomy" id="1033252"/>
    <lineage>
        <taxon>Eukaryota</taxon>
        <taxon>Fungi</taxon>
        <taxon>Dikarya</taxon>
        <taxon>Basidiomycota</taxon>
        <taxon>Agaricomycotina</taxon>
        <taxon>Agaricomycetes</taxon>
        <taxon>Agaricomycetidae</taxon>
        <taxon>Agaricales</taxon>
        <taxon>Marasmiineae</taxon>
        <taxon>Mycenaceae</taxon>
        <taxon>Mycena</taxon>
    </lineage>
</organism>
<protein>
    <submittedName>
        <fullName evidence="3">Uncharacterized protein</fullName>
    </submittedName>
</protein>
<comment type="caution">
    <text evidence="3">The sequence shown here is derived from an EMBL/GenBank/DDBJ whole genome shotgun (WGS) entry which is preliminary data.</text>
</comment>